<feature type="domain" description="Tyr recombinase" evidence="4">
    <location>
        <begin position="228"/>
        <end position="401"/>
    </location>
</feature>
<dbReference type="InterPro" id="IPR002104">
    <property type="entry name" value="Integrase_catalytic"/>
</dbReference>
<evidence type="ECO:0000259" key="4">
    <source>
        <dbReference type="PROSITE" id="PS51898"/>
    </source>
</evidence>
<evidence type="ECO:0000256" key="1">
    <source>
        <dbReference type="ARBA" id="ARBA00008857"/>
    </source>
</evidence>
<dbReference type="InterPro" id="IPR013762">
    <property type="entry name" value="Integrase-like_cat_sf"/>
</dbReference>
<dbReference type="Pfam" id="PF00589">
    <property type="entry name" value="Phage_integrase"/>
    <property type="match status" value="1"/>
</dbReference>
<reference evidence="5 6" key="1">
    <citation type="submission" date="2022-09" db="EMBL/GenBank/DDBJ databases">
        <title>Genome sequencing of Flavivirga sp. MEBiC05379.</title>
        <authorList>
            <person name="Oh H.-M."/>
            <person name="Kwon K.K."/>
            <person name="Park M.J."/>
            <person name="Yang S.-H."/>
        </authorList>
    </citation>
    <scope>NUCLEOTIDE SEQUENCE [LARGE SCALE GENOMIC DNA]</scope>
    <source>
        <strain evidence="5 6">MEBiC05379</strain>
    </source>
</reference>
<dbReference type="PANTHER" id="PTHR30349:SF64">
    <property type="entry name" value="PROPHAGE INTEGRASE INTD-RELATED"/>
    <property type="match status" value="1"/>
</dbReference>
<gene>
    <name evidence="5" type="ORF">N1F79_22135</name>
</gene>
<dbReference type="InterPro" id="IPR025269">
    <property type="entry name" value="SAM-like_dom"/>
</dbReference>
<dbReference type="InterPro" id="IPR035386">
    <property type="entry name" value="Arm-DNA-bind_5"/>
</dbReference>
<dbReference type="Proteomes" id="UP001337305">
    <property type="component" value="Unassembled WGS sequence"/>
</dbReference>
<dbReference type="Gene3D" id="1.10.150.130">
    <property type="match status" value="1"/>
</dbReference>
<keyword evidence="2" id="KW-0238">DNA-binding</keyword>
<dbReference type="CDD" id="cd01185">
    <property type="entry name" value="INTN1_C_like"/>
    <property type="match status" value="1"/>
</dbReference>
<dbReference type="RefSeq" id="WP_303308117.1">
    <property type="nucleotide sequence ID" value="NZ_JAODOP010000004.1"/>
</dbReference>
<name>A0ABU7XYP2_9FLAO</name>
<evidence type="ECO:0000313" key="5">
    <source>
        <dbReference type="EMBL" id="MEF3835840.1"/>
    </source>
</evidence>
<comment type="caution">
    <text evidence="5">The sequence shown here is derived from an EMBL/GenBank/DDBJ whole genome shotgun (WGS) entry which is preliminary data.</text>
</comment>
<dbReference type="InterPro" id="IPR050090">
    <property type="entry name" value="Tyrosine_recombinase_XerCD"/>
</dbReference>
<keyword evidence="6" id="KW-1185">Reference proteome</keyword>
<keyword evidence="3" id="KW-0233">DNA recombination</keyword>
<dbReference type="SUPFAM" id="SSF56349">
    <property type="entry name" value="DNA breaking-rejoining enzymes"/>
    <property type="match status" value="1"/>
</dbReference>
<evidence type="ECO:0000313" key="6">
    <source>
        <dbReference type="Proteomes" id="UP001337305"/>
    </source>
</evidence>
<dbReference type="InterPro" id="IPR010998">
    <property type="entry name" value="Integrase_recombinase_N"/>
</dbReference>
<comment type="similarity">
    <text evidence="1">Belongs to the 'phage' integrase family.</text>
</comment>
<evidence type="ECO:0000256" key="2">
    <source>
        <dbReference type="ARBA" id="ARBA00023125"/>
    </source>
</evidence>
<dbReference type="PROSITE" id="PS51898">
    <property type="entry name" value="TYR_RECOMBINASE"/>
    <property type="match status" value="1"/>
</dbReference>
<dbReference type="EMBL" id="JAODOP010000004">
    <property type="protein sequence ID" value="MEF3835840.1"/>
    <property type="molecule type" value="Genomic_DNA"/>
</dbReference>
<evidence type="ECO:0000256" key="3">
    <source>
        <dbReference type="ARBA" id="ARBA00023172"/>
    </source>
</evidence>
<protein>
    <submittedName>
        <fullName evidence="5">Site-specific integrase</fullName>
    </submittedName>
</protein>
<dbReference type="InterPro" id="IPR011010">
    <property type="entry name" value="DNA_brk_join_enz"/>
</dbReference>
<dbReference type="Pfam" id="PF17293">
    <property type="entry name" value="Arm-DNA-bind_5"/>
    <property type="match status" value="1"/>
</dbReference>
<dbReference type="PANTHER" id="PTHR30349">
    <property type="entry name" value="PHAGE INTEGRASE-RELATED"/>
    <property type="match status" value="1"/>
</dbReference>
<dbReference type="Pfam" id="PF13102">
    <property type="entry name" value="Phage_int_SAM_5"/>
    <property type="match status" value="1"/>
</dbReference>
<accession>A0ABU7XYP2</accession>
<dbReference type="Gene3D" id="1.10.443.10">
    <property type="entry name" value="Intergrase catalytic core"/>
    <property type="match status" value="1"/>
</dbReference>
<sequence length="407" mass="47073">MLKIIYFIKSEKSNKNGECPIYAKISYQGKSITMSTGKYITKERWNFTSHLRGSLKIQKEKVIKASLDSLAMLFETKFNLLLKNHATINLNEIKIDILGKKQIKAKTKIGLLDIFDIHNKDFERKVSYGERSPASLQKYYRAQDLIKIFLRKKYKIENIAVEKITGAFIHNLESFLKYESEYKGRVGIQNNSVVKYFKTFKTVCNFGIKLDLIVKNPFSKYDGKLQKKDATFLTQDELNKIEERVFKVERLEKVKDIFLFSCYTGYAPIDAESLTSENLICGNDGDLWIITDRIKTGIRANVPVLPPVQRIIEKYRYKQQTLIPKISNQKMNAYLKEIADICGIYKNLTWYVARHTFATTVTLGNGVRLENVSAMMGHSNIKQTQHYAKVLDSNVNNDMKILKAKYK</sequence>
<organism evidence="5 6">
    <name type="scientific">Flavivirga spongiicola</name>
    <dbReference type="NCBI Taxonomy" id="421621"/>
    <lineage>
        <taxon>Bacteria</taxon>
        <taxon>Pseudomonadati</taxon>
        <taxon>Bacteroidota</taxon>
        <taxon>Flavobacteriia</taxon>
        <taxon>Flavobacteriales</taxon>
        <taxon>Flavobacteriaceae</taxon>
        <taxon>Flavivirga</taxon>
    </lineage>
</organism>
<proteinExistence type="inferred from homology"/>